<gene>
    <name evidence="1" type="ORF">PCS_02680</name>
</gene>
<dbReference type="Proteomes" id="UP000011922">
    <property type="component" value="Unassembled WGS sequence"/>
</dbReference>
<sequence>MELEATMACCGLGKFQDYGRGRVWRLRKFDFLPFRARDATAWLRAHELSRNLPTQFRDKA</sequence>
<protein>
    <submittedName>
        <fullName evidence="1">Uncharacterized protein</fullName>
    </submittedName>
</protein>
<comment type="caution">
    <text evidence="1">The sequence shown here is derived from an EMBL/GenBank/DDBJ whole genome shotgun (WGS) entry which is preliminary data.</text>
</comment>
<evidence type="ECO:0000313" key="2">
    <source>
        <dbReference type="Proteomes" id="UP000011922"/>
    </source>
</evidence>
<proteinExistence type="predicted"/>
<organism evidence="1 2">
    <name type="scientific">Desulfocurvibacter africanus PCS</name>
    <dbReference type="NCBI Taxonomy" id="1262666"/>
    <lineage>
        <taxon>Bacteria</taxon>
        <taxon>Pseudomonadati</taxon>
        <taxon>Thermodesulfobacteriota</taxon>
        <taxon>Desulfovibrionia</taxon>
        <taxon>Desulfovibrionales</taxon>
        <taxon>Desulfovibrionaceae</taxon>
        <taxon>Desulfocurvibacter</taxon>
    </lineage>
</organism>
<dbReference type="EMBL" id="AOSV01000029">
    <property type="protein sequence ID" value="EMG36666.1"/>
    <property type="molecule type" value="Genomic_DNA"/>
</dbReference>
<reference evidence="1 2" key="1">
    <citation type="journal article" date="2013" name="Genome Announc.">
        <title>Draft Genome Sequence for Desulfovibrio africanus Strain PCS.</title>
        <authorList>
            <person name="Brown S.D."/>
            <person name="Utturkar S.M."/>
            <person name="Arkin A.P."/>
            <person name="Deutschbauer A.M."/>
            <person name="Elias D.A."/>
            <person name="Hazen T.C."/>
            <person name="Chakraborty R."/>
        </authorList>
    </citation>
    <scope>NUCLEOTIDE SEQUENCE [LARGE SCALE GENOMIC DNA]</scope>
    <source>
        <strain evidence="1 2">PCS</strain>
    </source>
</reference>
<evidence type="ECO:0000313" key="1">
    <source>
        <dbReference type="EMBL" id="EMG36666.1"/>
    </source>
</evidence>
<name>M5Q0F9_DESAF</name>
<accession>M5Q0F9</accession>
<dbReference type="AlphaFoldDB" id="M5Q0F9"/>